<evidence type="ECO:0000256" key="2">
    <source>
        <dbReference type="ARBA" id="ARBA00008919"/>
    </source>
</evidence>
<dbReference type="OrthoDB" id="427096at2759"/>
<dbReference type="InterPro" id="IPR031481">
    <property type="entry name" value="Glyco_tran_10_N"/>
</dbReference>
<gene>
    <name evidence="14" type="ORF">PACLA_8A071879</name>
</gene>
<evidence type="ECO:0000259" key="12">
    <source>
        <dbReference type="Pfam" id="PF00852"/>
    </source>
</evidence>
<keyword evidence="11" id="KW-0333">Golgi apparatus</keyword>
<evidence type="ECO:0000256" key="10">
    <source>
        <dbReference type="ARBA" id="ARBA00060399"/>
    </source>
</evidence>
<comment type="pathway">
    <text evidence="1">Protein modification; protein glycosylation.</text>
</comment>
<feature type="transmembrane region" description="Helical" evidence="11">
    <location>
        <begin position="12"/>
        <end position="33"/>
    </location>
</feature>
<evidence type="ECO:0000256" key="4">
    <source>
        <dbReference type="ARBA" id="ARBA00022679"/>
    </source>
</evidence>
<organism evidence="14 15">
    <name type="scientific">Paramuricea clavata</name>
    <name type="common">Red gorgonian</name>
    <name type="synonym">Violescent sea-whip</name>
    <dbReference type="NCBI Taxonomy" id="317549"/>
    <lineage>
        <taxon>Eukaryota</taxon>
        <taxon>Metazoa</taxon>
        <taxon>Cnidaria</taxon>
        <taxon>Anthozoa</taxon>
        <taxon>Octocorallia</taxon>
        <taxon>Malacalcyonacea</taxon>
        <taxon>Plexauridae</taxon>
        <taxon>Paramuricea</taxon>
    </lineage>
</organism>
<proteinExistence type="inferred from homology"/>
<dbReference type="InterPro" id="IPR001503">
    <property type="entry name" value="Glyco_trans_10"/>
</dbReference>
<dbReference type="Pfam" id="PF17039">
    <property type="entry name" value="Glyco_tran_10_N"/>
    <property type="match status" value="1"/>
</dbReference>
<evidence type="ECO:0000256" key="7">
    <source>
        <dbReference type="ARBA" id="ARBA00022989"/>
    </source>
</evidence>
<evidence type="ECO:0000259" key="13">
    <source>
        <dbReference type="Pfam" id="PF17039"/>
    </source>
</evidence>
<keyword evidence="8 11" id="KW-0472">Membrane</keyword>
<dbReference type="Proteomes" id="UP001152795">
    <property type="component" value="Unassembled WGS sequence"/>
</dbReference>
<evidence type="ECO:0000313" key="14">
    <source>
        <dbReference type="EMBL" id="CAB4031579.1"/>
    </source>
</evidence>
<evidence type="ECO:0000256" key="5">
    <source>
        <dbReference type="ARBA" id="ARBA00022692"/>
    </source>
</evidence>
<dbReference type="FunFam" id="3.40.50.11660:FF:000002">
    <property type="entry name" value="Alpha-(1,3)-fucosyltransferase"/>
    <property type="match status" value="1"/>
</dbReference>
<feature type="domain" description="Fucosyltransferase C-terminal" evidence="12">
    <location>
        <begin position="182"/>
        <end position="363"/>
    </location>
</feature>
<dbReference type="InterPro" id="IPR038577">
    <property type="entry name" value="GT10-like_C_sf"/>
</dbReference>
<dbReference type="Pfam" id="PF00852">
    <property type="entry name" value="Glyco_transf_10"/>
    <property type="match status" value="1"/>
</dbReference>
<sequence length="388" mass="44199">MQILGSSALKVTFYGLVILTFIGILLFATTMTVDKEEIIGKDNKISKSTIATSTIATKKVVILYWSKVFSAAPRINTNPDLWPFFYAGNNCPITCELTTDKKRVGEASALVVHARNTNEIPPKIYKHLPWILHTNENPNYTPSLRDPNIMKQFNYLASYRLDADFTCSEFTKPSLDPPEPFAQKSGLVMAAFSHCETVRTRYLTELMKHIKVDSYGGCLRNKNNLVNATFTFRHSVTELQRNYKFSIVFPNSDCAFYMTEKIQSALTAGSVPIWLGTDGIDEVLRWGNLQHSVIKVKDFSSPKALAEYLTKLSKDETEYNKYLKWKFDGFQFPKEYYKSAIGLWWDGLPLYCRVCLRVSQDPQGRNGLPVDRCDGPDEKRTLGKWLKV</sequence>
<evidence type="ECO:0000256" key="3">
    <source>
        <dbReference type="ARBA" id="ARBA00022676"/>
    </source>
</evidence>
<feature type="domain" description="Fucosyltransferase N-terminal" evidence="13">
    <location>
        <begin position="58"/>
        <end position="167"/>
    </location>
</feature>
<evidence type="ECO:0000256" key="8">
    <source>
        <dbReference type="ARBA" id="ARBA00023136"/>
    </source>
</evidence>
<dbReference type="EMBL" id="CACRXK020017750">
    <property type="protein sequence ID" value="CAB4031579.1"/>
    <property type="molecule type" value="Genomic_DNA"/>
</dbReference>
<evidence type="ECO:0000313" key="15">
    <source>
        <dbReference type="Proteomes" id="UP001152795"/>
    </source>
</evidence>
<dbReference type="EC" id="2.4.1.-" evidence="11"/>
<dbReference type="AlphaFoldDB" id="A0A6S7LGA2"/>
<evidence type="ECO:0000256" key="9">
    <source>
        <dbReference type="ARBA" id="ARBA00023180"/>
    </source>
</evidence>
<comment type="subcellular location">
    <subcellularLocation>
        <location evidence="10">Endomembrane system</location>
        <topology evidence="10">Single-pass type II membrane protein</topology>
    </subcellularLocation>
    <subcellularLocation>
        <location evidence="11">Golgi apparatus</location>
        <location evidence="11">Golgi stack membrane</location>
        <topology evidence="11">Single-pass type II membrane protein</topology>
    </subcellularLocation>
</comment>
<keyword evidence="7 11" id="KW-1133">Transmembrane helix</keyword>
<keyword evidence="4 11" id="KW-0808">Transferase</keyword>
<reference evidence="14" key="1">
    <citation type="submission" date="2020-04" db="EMBL/GenBank/DDBJ databases">
        <authorList>
            <person name="Alioto T."/>
            <person name="Alioto T."/>
            <person name="Gomez Garrido J."/>
        </authorList>
    </citation>
    <scope>NUCLEOTIDE SEQUENCE</scope>
    <source>
        <strain evidence="14">A484AB</strain>
    </source>
</reference>
<dbReference type="UniPathway" id="UPA00378"/>
<accession>A0A6S7LGA2</accession>
<dbReference type="GO" id="GO:0032580">
    <property type="term" value="C:Golgi cisterna membrane"/>
    <property type="evidence" value="ECO:0007669"/>
    <property type="project" value="UniProtKB-SubCell"/>
</dbReference>
<protein>
    <recommendedName>
        <fullName evidence="11">Fucosyltransferase</fullName>
        <ecNumber evidence="11">2.4.1.-</ecNumber>
    </recommendedName>
</protein>
<keyword evidence="15" id="KW-1185">Reference proteome</keyword>
<dbReference type="SUPFAM" id="SSF53756">
    <property type="entry name" value="UDP-Glycosyltransferase/glycogen phosphorylase"/>
    <property type="match status" value="1"/>
</dbReference>
<dbReference type="InterPro" id="IPR055270">
    <property type="entry name" value="Glyco_tran_10_C"/>
</dbReference>
<name>A0A6S7LGA2_PARCT</name>
<dbReference type="Gene3D" id="3.40.50.11660">
    <property type="entry name" value="Glycosyl transferase family 10, C-terminal domain"/>
    <property type="match status" value="1"/>
</dbReference>
<evidence type="ECO:0000256" key="11">
    <source>
        <dbReference type="RuleBase" id="RU003832"/>
    </source>
</evidence>
<dbReference type="GO" id="GO:0046920">
    <property type="term" value="F:alpha-(1-&gt;3)-fucosyltransferase activity"/>
    <property type="evidence" value="ECO:0007669"/>
    <property type="project" value="TreeGrafter"/>
</dbReference>
<dbReference type="PANTHER" id="PTHR11929:SF194">
    <property type="entry name" value="ALPHA-(1,3)-FUCOSYLTRANSFERASE 10"/>
    <property type="match status" value="1"/>
</dbReference>
<keyword evidence="6" id="KW-0735">Signal-anchor</keyword>
<keyword evidence="3 11" id="KW-0328">Glycosyltransferase</keyword>
<keyword evidence="5 11" id="KW-0812">Transmembrane</keyword>
<dbReference type="PANTHER" id="PTHR11929">
    <property type="entry name" value="ALPHA- 1,3 -FUCOSYLTRANSFERASE"/>
    <property type="match status" value="1"/>
</dbReference>
<evidence type="ECO:0000256" key="6">
    <source>
        <dbReference type="ARBA" id="ARBA00022968"/>
    </source>
</evidence>
<keyword evidence="9" id="KW-0325">Glycoprotein</keyword>
<evidence type="ECO:0000256" key="1">
    <source>
        <dbReference type="ARBA" id="ARBA00004922"/>
    </source>
</evidence>
<comment type="caution">
    <text evidence="14">The sequence shown here is derived from an EMBL/GenBank/DDBJ whole genome shotgun (WGS) entry which is preliminary data.</text>
</comment>
<comment type="similarity">
    <text evidence="2 11">Belongs to the glycosyltransferase 10 family.</text>
</comment>